<name>A0A420BF37_SPHD1</name>
<organism evidence="1 2">
    <name type="scientific">Sphingobacterium detergens</name>
    <dbReference type="NCBI Taxonomy" id="1145106"/>
    <lineage>
        <taxon>Bacteria</taxon>
        <taxon>Pseudomonadati</taxon>
        <taxon>Bacteroidota</taxon>
        <taxon>Sphingobacteriia</taxon>
        <taxon>Sphingobacteriales</taxon>
        <taxon>Sphingobacteriaceae</taxon>
        <taxon>Sphingobacterium</taxon>
    </lineage>
</organism>
<keyword evidence="2" id="KW-1185">Reference proteome</keyword>
<dbReference type="AlphaFoldDB" id="A0A420BF37"/>
<dbReference type="SUPFAM" id="SSF51126">
    <property type="entry name" value="Pectin lyase-like"/>
    <property type="match status" value="1"/>
</dbReference>
<dbReference type="RefSeq" id="WP_120257117.1">
    <property type="nucleotide sequence ID" value="NZ_RAPY01000001.1"/>
</dbReference>
<evidence type="ECO:0000313" key="1">
    <source>
        <dbReference type="EMBL" id="RKE55321.1"/>
    </source>
</evidence>
<protein>
    <submittedName>
        <fullName evidence="1">Uncharacterized protein</fullName>
    </submittedName>
</protein>
<proteinExistence type="predicted"/>
<accession>A0A420BF37</accession>
<reference evidence="1 2" key="1">
    <citation type="submission" date="2018-09" db="EMBL/GenBank/DDBJ databases">
        <title>Genomic Encyclopedia of Type Strains, Phase III (KMG-III): the genomes of soil and plant-associated and newly described type strains.</title>
        <authorList>
            <person name="Whitman W."/>
        </authorList>
    </citation>
    <scope>NUCLEOTIDE SEQUENCE [LARGE SCALE GENOMIC DNA]</scope>
    <source>
        <strain evidence="1 2">CECT 7938</strain>
    </source>
</reference>
<dbReference type="InterPro" id="IPR011050">
    <property type="entry name" value="Pectin_lyase_fold/virulence"/>
</dbReference>
<dbReference type="Proteomes" id="UP000286246">
    <property type="component" value="Unassembled WGS sequence"/>
</dbReference>
<gene>
    <name evidence="1" type="ORF">DFQ12_0152</name>
</gene>
<evidence type="ECO:0000313" key="2">
    <source>
        <dbReference type="Proteomes" id="UP000286246"/>
    </source>
</evidence>
<dbReference type="OrthoDB" id="690204at2"/>
<dbReference type="EMBL" id="RAPY01000001">
    <property type="protein sequence ID" value="RKE55321.1"/>
    <property type="molecule type" value="Genomic_DNA"/>
</dbReference>
<sequence length="596" mass="64109">MANQFLIKDTMADMRGLSACEILALQSGCCAGVELLGYYEKGDTPAPIIYSLSTTLLADNGGSIVETGGVKLEHQFIEHVNALYFGVSASLTDNAARLAVFFDYLKENKALEGVLPIGTIAYSQTLNFVFEGAKLRGQGKGTILKFTGSADNAFEIDAFKGGTETTQFINNITISDIVFSGNANTTITLYLRGIARSKFSNVWVGDGKNSSDGYGWYLASVQLTQFLGCGCSKYLTPMTSVPYAGIFIGLGQRGSITAGNSTNNTFYQNYFEGLSIGVLMSQADENTFIGGSSEANSVYGIVVGKDCKVNTFIGVGLEANPVDVSDSSSYSTYTNCYFGNILRIGSKAKQISVVGAMIGRIEIQDGARYIEIKNSVYNRFKNGAKGIFDLGKHTSFVNVEDFDLEEFIKQNIEIDGTVASDSYKVKEKNDILTPINSINPVGGFSPIIVKEAGPFWPTLGVALGVDRTGNFDNTNSISSFRIYSKSNTLDELYFTKKLFGTGAVTDWSPLRRLIHDNNLATTTVKGIVSQSVVVANVVASNSAKSVLNDAADLTTSVALVNDLKSKYNQAVDLINELKAQLNTKLQSDRASGQQAS</sequence>
<comment type="caution">
    <text evidence="1">The sequence shown here is derived from an EMBL/GenBank/DDBJ whole genome shotgun (WGS) entry which is preliminary data.</text>
</comment>